<dbReference type="SUPFAM" id="SSF82153">
    <property type="entry name" value="FAS1 domain"/>
    <property type="match status" value="2"/>
</dbReference>
<dbReference type="RefSeq" id="XP_052124717.1">
    <property type="nucleotide sequence ID" value="XM_052268757.1"/>
</dbReference>
<feature type="region of interest" description="Disordered" evidence="1">
    <location>
        <begin position="108"/>
        <end position="165"/>
    </location>
</feature>
<dbReference type="GO" id="GO:0031012">
    <property type="term" value="C:extracellular matrix"/>
    <property type="evidence" value="ECO:0007669"/>
    <property type="project" value="TreeGrafter"/>
</dbReference>
<dbReference type="KEGG" id="foc:113206901"/>
<feature type="region of interest" description="Disordered" evidence="1">
    <location>
        <begin position="25"/>
        <end position="56"/>
    </location>
</feature>
<evidence type="ECO:0000313" key="4">
    <source>
        <dbReference type="Proteomes" id="UP000504606"/>
    </source>
</evidence>
<feature type="region of interest" description="Disordered" evidence="1">
    <location>
        <begin position="573"/>
        <end position="592"/>
    </location>
</feature>
<feature type="compositionally biased region" description="Basic and acidic residues" evidence="1">
    <location>
        <begin position="759"/>
        <end position="780"/>
    </location>
</feature>
<feature type="region of interest" description="Disordered" evidence="1">
    <location>
        <begin position="748"/>
        <end position="897"/>
    </location>
</feature>
<evidence type="ECO:0000259" key="3">
    <source>
        <dbReference type="PROSITE" id="PS50213"/>
    </source>
</evidence>
<gene>
    <name evidence="5" type="primary">LOC113206901</name>
</gene>
<feature type="region of interest" description="Disordered" evidence="1">
    <location>
        <begin position="914"/>
        <end position="1050"/>
    </location>
</feature>
<feature type="domain" description="FAS1" evidence="3">
    <location>
        <begin position="1072"/>
        <end position="1219"/>
    </location>
</feature>
<feature type="domain" description="FAS1" evidence="3">
    <location>
        <begin position="1226"/>
        <end position="1357"/>
    </location>
</feature>
<feature type="signal peptide" evidence="2">
    <location>
        <begin position="1"/>
        <end position="25"/>
    </location>
</feature>
<dbReference type="GO" id="GO:0005615">
    <property type="term" value="C:extracellular space"/>
    <property type="evidence" value="ECO:0007669"/>
    <property type="project" value="TreeGrafter"/>
</dbReference>
<feature type="compositionally biased region" description="Low complexity" evidence="1">
    <location>
        <begin position="804"/>
        <end position="832"/>
    </location>
</feature>
<proteinExistence type="predicted"/>
<evidence type="ECO:0000313" key="5">
    <source>
        <dbReference type="RefSeq" id="XP_052124717.1"/>
    </source>
</evidence>
<feature type="compositionally biased region" description="Polar residues" evidence="1">
    <location>
        <begin position="1011"/>
        <end position="1021"/>
    </location>
</feature>
<dbReference type="InterPro" id="IPR000782">
    <property type="entry name" value="FAS1_domain"/>
</dbReference>
<dbReference type="GO" id="GO:0007155">
    <property type="term" value="P:cell adhesion"/>
    <property type="evidence" value="ECO:0007669"/>
    <property type="project" value="TreeGrafter"/>
</dbReference>
<reference evidence="5" key="1">
    <citation type="submission" date="2025-08" db="UniProtKB">
        <authorList>
            <consortium name="RefSeq"/>
        </authorList>
    </citation>
    <scope>IDENTIFICATION</scope>
    <source>
        <tissue evidence="5">Whole organism</tissue>
    </source>
</reference>
<feature type="compositionally biased region" description="Pro residues" evidence="1">
    <location>
        <begin position="109"/>
        <end position="119"/>
    </location>
</feature>
<feature type="compositionally biased region" description="Polar residues" evidence="1">
    <location>
        <begin position="833"/>
        <end position="861"/>
    </location>
</feature>
<feature type="compositionally biased region" description="Basic and acidic residues" evidence="1">
    <location>
        <begin position="237"/>
        <end position="319"/>
    </location>
</feature>
<name>A0A9C6U705_FRAOC</name>
<dbReference type="PROSITE" id="PS50213">
    <property type="entry name" value="FAS1"/>
    <property type="match status" value="2"/>
</dbReference>
<feature type="compositionally biased region" description="Low complexity" evidence="1">
    <location>
        <begin position="362"/>
        <end position="375"/>
    </location>
</feature>
<feature type="region of interest" description="Disordered" evidence="1">
    <location>
        <begin position="362"/>
        <end position="407"/>
    </location>
</feature>
<dbReference type="InterPro" id="IPR050904">
    <property type="entry name" value="Adhesion/Biosynth-related"/>
</dbReference>
<accession>A0A9C6U705</accession>
<dbReference type="SMART" id="SM00554">
    <property type="entry name" value="FAS1"/>
    <property type="match status" value="2"/>
</dbReference>
<feature type="compositionally biased region" description="Low complexity" evidence="1">
    <location>
        <begin position="943"/>
        <end position="967"/>
    </location>
</feature>
<feature type="region of interest" description="Disordered" evidence="1">
    <location>
        <begin position="237"/>
        <end position="342"/>
    </location>
</feature>
<dbReference type="GeneID" id="113206901"/>
<dbReference type="GO" id="GO:0030198">
    <property type="term" value="P:extracellular matrix organization"/>
    <property type="evidence" value="ECO:0007669"/>
    <property type="project" value="TreeGrafter"/>
</dbReference>
<feature type="compositionally biased region" description="Low complexity" evidence="1">
    <location>
        <begin position="866"/>
        <end position="881"/>
    </location>
</feature>
<evidence type="ECO:0000256" key="2">
    <source>
        <dbReference type="SAM" id="SignalP"/>
    </source>
</evidence>
<dbReference type="InterPro" id="IPR036378">
    <property type="entry name" value="FAS1_dom_sf"/>
</dbReference>
<feature type="compositionally biased region" description="Polar residues" evidence="1">
    <location>
        <begin position="919"/>
        <end position="942"/>
    </location>
</feature>
<keyword evidence="4" id="KW-1185">Reference proteome</keyword>
<dbReference type="PANTHER" id="PTHR10900">
    <property type="entry name" value="PERIOSTIN-RELATED"/>
    <property type="match status" value="1"/>
</dbReference>
<dbReference type="OrthoDB" id="286301at2759"/>
<sequence length="1357" mass="150799">MAPYRRAALLLLLAGVAVVVVQTSASSAPKASDAKPVEDTTSGPDQADGEDDAEPAEYREFQQFRFPDDPRFDPRLHQLSPQQQSQILEDIRQHHRFHQQQLQLQPQLQPLPQPAPQPQHRPLRPRPPRPEYTQQLHRPALRPESHQEQFNVIPRQPPPFRFQSDVEQPNTYKITLSNADKPTVNFLPPPGQGLAPVQPVLFVQQQQLDDAALLSFPQHFGGGLALSDQPLREQPLREQPLREPPLREQPLREQPLREQPLREQPLREQPLREQPLREQPLREQPLREQPLREQPLREQPLREQPLREQSYRQPPKHDPLFINPAPVPQRPSAPKEHDAPRYSSAEYAKENTIATSSQNYFSQSFNNHNNQNKQPNKIDPLLSNHQTTPDYFEPAVTPFPPSRTQPPRSEVIHDLPIIPVTRPQVVTEAPKVHSSGQNKPLYFGDRKQPKLGPTLLPTLPKIKFPKELEEEYSLVSVKHLNEAVSEAEQARSTERPRNAKIRLENHLLQYGQGETVQTTTSDYSSAIHIQEDRKQLLDQITKAHQSEQATRPPRPRKTTKPPKEIIEITYQQKPSTPRPVTKSTPKVKTDDIVHPPDLQEQLLKQLQEQFSQRKDLIQQLKLDPEAGVLPSNILTSTDLLPKNATGPIITSGGQKYQVIQLPAKEAQALLAKQKAGIPPKVTTATPTTTPKPPKKVIDELTRGVIPHGADFEIIRKTEDGRLESVRGVPSSSPDKKVTFVLLEEQQDGSYKVQGVRGNEASKENGGEEVDSILKKIKAGEIELPPPSRDNNVAKRTTAAPPVRSSSTDSYASPSAPTYGSSTTASTPTTSYSDPVTNNIKVYVNSGSGDLSSPNNIYSTATPDDFPYSSSTSRPTYSSVPTSPAPPSTVYDTYSPTVSNTTDYVTAGQSYYNTDAVPATHSSPRPNSYFTEPTTNPEANWQVSASSSPSYPSPSSIPNVSPSSIPVPSSTPSPAPSNYYSPTQQFLPTVTPIPDNALPSSTAEPGPYSVEPQLQQKDQYNPETHFPSYPDPTTSYYDRDTDEPSDKNHRSLYSSVNHNKYANVSAIRVADRAPDSLIDTLKRNGLHAMARFLRQSGLDSILNDTGPYTVFIPTDRAFKTLLVQLGGPDRAEEKFRENPRLLSGLLLHHVIPGAFRLAALQDEMTGVSLAGTQLRVNTYTSQDDEWNDVQVVTINGAQVLQELSDLSIPQGVAHAVDRVMFPLPVGDLVQTMTADKDRRFGTFLRAVRASGLSDMLTGGKTYTVFAPTERAFQGLKDADLARLTTERAGARALVLKHIMPTTFYSAGMRYFQVRESMARGKQITIVNEDGRIKANAALIVTHNIPATNGVVHAIDTLL</sequence>
<dbReference type="FunFam" id="2.30.180.10:FF:000032">
    <property type="entry name" value="Fasciclin domain-containing protein, putative"/>
    <property type="match status" value="1"/>
</dbReference>
<keyword evidence="2" id="KW-0732">Signal</keyword>
<organism evidence="4 5">
    <name type="scientific">Frankliniella occidentalis</name>
    <name type="common">Western flower thrips</name>
    <name type="synonym">Euthrips occidentalis</name>
    <dbReference type="NCBI Taxonomy" id="133901"/>
    <lineage>
        <taxon>Eukaryota</taxon>
        <taxon>Metazoa</taxon>
        <taxon>Ecdysozoa</taxon>
        <taxon>Arthropoda</taxon>
        <taxon>Hexapoda</taxon>
        <taxon>Insecta</taxon>
        <taxon>Pterygota</taxon>
        <taxon>Neoptera</taxon>
        <taxon>Paraneoptera</taxon>
        <taxon>Thysanoptera</taxon>
        <taxon>Terebrantia</taxon>
        <taxon>Thripoidea</taxon>
        <taxon>Thripidae</taxon>
        <taxon>Frankliniella</taxon>
    </lineage>
</organism>
<dbReference type="Pfam" id="PF02469">
    <property type="entry name" value="Fasciclin"/>
    <property type="match status" value="2"/>
</dbReference>
<feature type="compositionally biased region" description="Basic and acidic residues" evidence="1">
    <location>
        <begin position="1036"/>
        <end position="1048"/>
    </location>
</feature>
<dbReference type="Proteomes" id="UP000504606">
    <property type="component" value="Unplaced"/>
</dbReference>
<dbReference type="GO" id="GO:0050839">
    <property type="term" value="F:cell adhesion molecule binding"/>
    <property type="evidence" value="ECO:0007669"/>
    <property type="project" value="TreeGrafter"/>
</dbReference>
<protein>
    <submittedName>
        <fullName evidence="5">Uncharacterized protein LOC113206901</fullName>
    </submittedName>
</protein>
<evidence type="ECO:0000256" key="1">
    <source>
        <dbReference type="SAM" id="MobiDB-lite"/>
    </source>
</evidence>
<dbReference type="PANTHER" id="PTHR10900:SF120">
    <property type="entry name" value="MUCIN-5AC-RELATED"/>
    <property type="match status" value="1"/>
</dbReference>
<dbReference type="Gene3D" id="2.30.180.10">
    <property type="entry name" value="FAS1 domain"/>
    <property type="match status" value="2"/>
</dbReference>
<feature type="chain" id="PRO_5038930789" evidence="2">
    <location>
        <begin position="26"/>
        <end position="1357"/>
    </location>
</feature>